<keyword evidence="4" id="KW-1185">Reference proteome</keyword>
<reference evidence="3" key="1">
    <citation type="submission" date="2023-10" db="EMBL/GenBank/DDBJ databases">
        <authorList>
            <person name="Chen Y."/>
            <person name="Shah S."/>
            <person name="Dougan E. K."/>
            <person name="Thang M."/>
            <person name="Chan C."/>
        </authorList>
    </citation>
    <scope>NUCLEOTIDE SEQUENCE [LARGE SCALE GENOMIC DNA]</scope>
</reference>
<feature type="compositionally biased region" description="Basic and acidic residues" evidence="2">
    <location>
        <begin position="374"/>
        <end position="384"/>
    </location>
</feature>
<protein>
    <recommendedName>
        <fullName evidence="5">Methyltransferase domain-containing protein</fullName>
    </recommendedName>
</protein>
<sequence>MSLSVDGIALPGRVGARDAAAQFRELAAKYQFDERIATHLVETVGLETLVDFAHAVTSENEWAPILERVPDLERRLGQLSRVRQPGPQRASASSCDVHCDVRGLLQPPAAGAGHRGAAAGRENGMLVSRAFQSVWRWLNANKGRRLYHNSQGIATQLRHSVDKPREAAAVSCARCGGAPPALASGRVRAEWQRPAAGSPERDRLLLLCGGAGSESEGDSAPAQDACSYAVCESCARLPHSERPARGKRRRLPALPPQCRSLSLVERIVHGPLTSELPDASGARARPGVSDAGLRLPLRCLARVDRSDAVIDAWQRQRRDSAVVDDIGTKDIEPRASLKAAMAAEIQDMWPRAEFRGAMRLRSAKPEGRSTAVKTGDDVAGKGEDNDSIGKGSERSYCPWRACDDTEPPPTELEQRILDDRDAHRDTVDEVRRSMQEELKLASERLGAVEAELTTARQRCEHLMRNKADLQQELGDHAERHKGLEARNRLAYPRLGLHFQGLSSLHLNVLYNDVFTTGQVPQGPCLAARPAVLDAVTSNVTKALAAELRRLPVDALFPQLTDVVEVLEKWHRRFPLRIWKRFVRVYKGAAHQTPCVLKEFNECAPVIDRVRAWIATLPEDAPPATVIDLGAGFGFLSMLLAELLPPQRVARCILIDADFPNRGLEVPSGQISTEHIYGCGQWRIPLCTLKVDLKKGRALNQVGAHLLRTPAEQDVAAGGAGEAPAAPPVFLCGVHLCNTLSLRAAQLFNEHPEATALALAPCCFPTQRHLAQQVVYQLGAHRFAASQFLDSRTTPSSAARFASWNEHILEGIEPGPGGTKAMERHQLHRPQSGGMFAQDRYIFAARPWRRDAVAASEVGQRTGGRVVVDAEYGHAAARRGRGGGRTTGGAVAPAPLGCDELAAALRLLPVQRRCAGPPRGVASGGRAPRAVAGTRGRPAWSNPSPE</sequence>
<evidence type="ECO:0000313" key="3">
    <source>
        <dbReference type="EMBL" id="CAK0834251.1"/>
    </source>
</evidence>
<feature type="coiled-coil region" evidence="1">
    <location>
        <begin position="431"/>
        <end position="486"/>
    </location>
</feature>
<feature type="region of interest" description="Disordered" evidence="2">
    <location>
        <begin position="914"/>
        <end position="945"/>
    </location>
</feature>
<dbReference type="InterPro" id="IPR029063">
    <property type="entry name" value="SAM-dependent_MTases_sf"/>
</dbReference>
<feature type="region of interest" description="Disordered" evidence="2">
    <location>
        <begin position="362"/>
        <end position="392"/>
    </location>
</feature>
<organism evidence="3 4">
    <name type="scientific">Prorocentrum cordatum</name>
    <dbReference type="NCBI Taxonomy" id="2364126"/>
    <lineage>
        <taxon>Eukaryota</taxon>
        <taxon>Sar</taxon>
        <taxon>Alveolata</taxon>
        <taxon>Dinophyceae</taxon>
        <taxon>Prorocentrales</taxon>
        <taxon>Prorocentraceae</taxon>
        <taxon>Prorocentrum</taxon>
    </lineage>
</organism>
<comment type="caution">
    <text evidence="3">The sequence shown here is derived from an EMBL/GenBank/DDBJ whole genome shotgun (WGS) entry which is preliminary data.</text>
</comment>
<keyword evidence="1" id="KW-0175">Coiled coil</keyword>
<proteinExistence type="predicted"/>
<gene>
    <name evidence="3" type="ORF">PCOR1329_LOCUS31719</name>
</gene>
<accession>A0ABN9SQS3</accession>
<dbReference type="EMBL" id="CAUYUJ010012581">
    <property type="protein sequence ID" value="CAK0834251.1"/>
    <property type="molecule type" value="Genomic_DNA"/>
</dbReference>
<name>A0ABN9SQS3_9DINO</name>
<evidence type="ECO:0008006" key="5">
    <source>
        <dbReference type="Google" id="ProtNLM"/>
    </source>
</evidence>
<evidence type="ECO:0000256" key="2">
    <source>
        <dbReference type="SAM" id="MobiDB-lite"/>
    </source>
</evidence>
<evidence type="ECO:0000313" key="4">
    <source>
        <dbReference type="Proteomes" id="UP001189429"/>
    </source>
</evidence>
<dbReference type="SUPFAM" id="SSF53335">
    <property type="entry name" value="S-adenosyl-L-methionine-dependent methyltransferases"/>
    <property type="match status" value="1"/>
</dbReference>
<dbReference type="Proteomes" id="UP001189429">
    <property type="component" value="Unassembled WGS sequence"/>
</dbReference>
<evidence type="ECO:0000256" key="1">
    <source>
        <dbReference type="SAM" id="Coils"/>
    </source>
</evidence>